<dbReference type="Pfam" id="PF00501">
    <property type="entry name" value="AMP-binding"/>
    <property type="match status" value="1"/>
</dbReference>
<dbReference type="Gene3D" id="2.30.38.10">
    <property type="entry name" value="Luciferase, Domain 3"/>
    <property type="match status" value="1"/>
</dbReference>
<dbReference type="InterPro" id="IPR025110">
    <property type="entry name" value="AMP-bd_C"/>
</dbReference>
<dbReference type="Gene3D" id="3.40.50.980">
    <property type="match status" value="2"/>
</dbReference>
<dbReference type="InterPro" id="IPR020845">
    <property type="entry name" value="AMP-binding_CS"/>
</dbReference>
<dbReference type="RefSeq" id="WP_190408201.1">
    <property type="nucleotide sequence ID" value="NZ_JACJRF010000030.1"/>
</dbReference>
<dbReference type="SUPFAM" id="SSF52777">
    <property type="entry name" value="CoA-dependent acyltransferases"/>
    <property type="match status" value="1"/>
</dbReference>
<dbReference type="Pfam" id="PF13193">
    <property type="entry name" value="AMP-binding_C"/>
    <property type="match status" value="1"/>
</dbReference>
<keyword evidence="4" id="KW-0472">Membrane</keyword>
<sequence length="914" mass="103636">MIANKTRNNLNAENLFPHKIYWLNQISDELPETTLIADYVRPAIYEGTKKSVSFEILNDLSEKIIKFTNNSNFAIYLLLLAVLSIFFKKYNGTNDVIVGSPIYPKTRSDDNLQTKVIPLRFNVDNQLAFKDLLVQVKEIAVNGHTHQNYSFDELIELLNLPNTQNRFFIFDAIALLENIHRLEDVKELKNDLIFSFKVNGNLIACHIYYNDLLFTEKSIRIIADCYINILNCVINNSLTQISDIAVLSASDRNILLKDFNDNTKLYPINQTIDQLFEKQVQQTPDKFAAVFGNTQLKYRELNDKANKLAIFLSKLGVQKGNFVGIIKERDINFLIGILAIHKVGGVYVPIDSTYPPDRIKYMISNSEVRILLTDSSYLDILVASQEDCPVLECLICLDIKSEQQSFNTIKIYDELDFDNFPKENLKVNHQGIDPAYMIYTSGSTGLPKGVIIRHGSAINHIYAEFDALELTEDLTFLQTAPASSDISVWQFLAPILIGGKTVIIDTESICNPEKLFKVIKEEKITIVELVPVVLSGLLDYISQLPTDARLLPDLKWMMVTGESVSVELVNKWLRMYPSIKVVNAYGPSEAADDITQFIVTQPLPDNQRTVPIGKPLANLNIYILDAQMQLVPIGFPGEICVSGFGVAEGYWQNEKMTKSNFVPNPFSTNAKPLPGIDRDLIYKTGDLGRWLPDGNIEFLGRIDHQVKIRGFRIELGEIEALINQHSAVKETVVIVREENAHDKRLIAYVVLSPEFHQNEIATSELIQKLRNLLKERLPDYMVPSAILSLEALPLTPSGKIDRRALPIPNFQNEEISFVAPRTPAEELVADIWMQILKREHLGIHDNFFDLGGHSLLATQVISRLREAFRVELPLRSLFEAPTVAQLVERIEKMLTVQQLQFISMDAVDREEIEI</sequence>
<dbReference type="SUPFAM" id="SSF56801">
    <property type="entry name" value="Acetyl-CoA synthetase-like"/>
    <property type="match status" value="1"/>
</dbReference>
<dbReference type="InterPro" id="IPR036736">
    <property type="entry name" value="ACP-like_sf"/>
</dbReference>
<dbReference type="Gene3D" id="3.30.300.30">
    <property type="match status" value="1"/>
</dbReference>
<dbReference type="NCBIfam" id="TIGR01733">
    <property type="entry name" value="AA-adenyl-dom"/>
    <property type="match status" value="1"/>
</dbReference>
<dbReference type="SUPFAM" id="SSF47336">
    <property type="entry name" value="ACP-like"/>
    <property type="match status" value="1"/>
</dbReference>
<dbReference type="InterPro" id="IPR045851">
    <property type="entry name" value="AMP-bd_C_sf"/>
</dbReference>
<evidence type="ECO:0000259" key="5">
    <source>
        <dbReference type="PROSITE" id="PS50075"/>
    </source>
</evidence>
<keyword evidence="7" id="KW-1185">Reference proteome</keyword>
<name>A0ABR8CRF0_9NOST</name>
<dbReference type="PROSITE" id="PS00455">
    <property type="entry name" value="AMP_BINDING"/>
    <property type="match status" value="1"/>
</dbReference>
<dbReference type="CDD" id="cd05930">
    <property type="entry name" value="A_NRPS"/>
    <property type="match status" value="1"/>
</dbReference>
<evidence type="ECO:0000256" key="3">
    <source>
        <dbReference type="ARBA" id="ARBA00022553"/>
    </source>
</evidence>
<keyword evidence="4" id="KW-1133">Transmembrane helix</keyword>
<dbReference type="InterPro" id="IPR000873">
    <property type="entry name" value="AMP-dep_synth/lig_dom"/>
</dbReference>
<dbReference type="Pfam" id="PF00550">
    <property type="entry name" value="PP-binding"/>
    <property type="match status" value="1"/>
</dbReference>
<gene>
    <name evidence="6" type="ORF">H6G18_16670</name>
</gene>
<dbReference type="PANTHER" id="PTHR45527:SF1">
    <property type="entry name" value="FATTY ACID SYNTHASE"/>
    <property type="match status" value="1"/>
</dbReference>
<comment type="cofactor">
    <cofactor evidence="1">
        <name>pantetheine 4'-phosphate</name>
        <dbReference type="ChEBI" id="CHEBI:47942"/>
    </cofactor>
</comment>
<feature type="transmembrane region" description="Helical" evidence="4">
    <location>
        <begin position="73"/>
        <end position="90"/>
    </location>
</feature>
<evidence type="ECO:0000256" key="1">
    <source>
        <dbReference type="ARBA" id="ARBA00001957"/>
    </source>
</evidence>
<comment type="caution">
    <text evidence="6">The sequence shown here is derived from an EMBL/GenBank/DDBJ whole genome shotgun (WGS) entry which is preliminary data.</text>
</comment>
<evidence type="ECO:0000313" key="7">
    <source>
        <dbReference type="Proteomes" id="UP000607281"/>
    </source>
</evidence>
<evidence type="ECO:0000313" key="6">
    <source>
        <dbReference type="EMBL" id="MBD2345772.1"/>
    </source>
</evidence>
<evidence type="ECO:0000256" key="4">
    <source>
        <dbReference type="SAM" id="Phobius"/>
    </source>
</evidence>
<dbReference type="Pfam" id="PF00668">
    <property type="entry name" value="Condensation"/>
    <property type="match status" value="1"/>
</dbReference>
<keyword evidence="2" id="KW-0596">Phosphopantetheine</keyword>
<dbReference type="SMART" id="SM00823">
    <property type="entry name" value="PKS_PP"/>
    <property type="match status" value="1"/>
</dbReference>
<dbReference type="PROSITE" id="PS00012">
    <property type="entry name" value="PHOSPHOPANTETHEINE"/>
    <property type="match status" value="1"/>
</dbReference>
<dbReference type="InterPro" id="IPR001242">
    <property type="entry name" value="Condensation_dom"/>
</dbReference>
<keyword evidence="3" id="KW-0597">Phosphoprotein</keyword>
<dbReference type="PANTHER" id="PTHR45527">
    <property type="entry name" value="NONRIBOSOMAL PEPTIDE SYNTHETASE"/>
    <property type="match status" value="1"/>
</dbReference>
<dbReference type="Proteomes" id="UP000607281">
    <property type="component" value="Unassembled WGS sequence"/>
</dbReference>
<dbReference type="InterPro" id="IPR023213">
    <property type="entry name" value="CAT-like_dom_sf"/>
</dbReference>
<proteinExistence type="predicted"/>
<reference evidence="6 7" key="1">
    <citation type="journal article" date="2020" name="ISME J.">
        <title>Comparative genomics reveals insights into cyanobacterial evolution and habitat adaptation.</title>
        <authorList>
            <person name="Chen M.Y."/>
            <person name="Teng W.K."/>
            <person name="Zhao L."/>
            <person name="Hu C.X."/>
            <person name="Zhou Y.K."/>
            <person name="Han B.P."/>
            <person name="Song L.R."/>
            <person name="Shu W.S."/>
        </authorList>
    </citation>
    <scope>NUCLEOTIDE SEQUENCE [LARGE SCALE GENOMIC DNA]</scope>
    <source>
        <strain evidence="6 7">FACHB-260</strain>
    </source>
</reference>
<dbReference type="Gene3D" id="1.10.1200.10">
    <property type="entry name" value="ACP-like"/>
    <property type="match status" value="1"/>
</dbReference>
<dbReference type="PROSITE" id="PS50075">
    <property type="entry name" value="CARRIER"/>
    <property type="match status" value="1"/>
</dbReference>
<feature type="domain" description="Carrier" evidence="5">
    <location>
        <begin position="819"/>
        <end position="894"/>
    </location>
</feature>
<dbReference type="Gene3D" id="3.30.559.30">
    <property type="entry name" value="Nonribosomal peptide synthetase, condensation domain"/>
    <property type="match status" value="1"/>
</dbReference>
<dbReference type="InterPro" id="IPR010071">
    <property type="entry name" value="AA_adenyl_dom"/>
</dbReference>
<protein>
    <submittedName>
        <fullName evidence="6">Amino acid adenylation domain-containing protein</fullName>
    </submittedName>
</protein>
<dbReference type="InterPro" id="IPR009081">
    <property type="entry name" value="PP-bd_ACP"/>
</dbReference>
<organism evidence="6 7">
    <name type="scientific">Anabaena subtropica FACHB-260</name>
    <dbReference type="NCBI Taxonomy" id="2692884"/>
    <lineage>
        <taxon>Bacteria</taxon>
        <taxon>Bacillati</taxon>
        <taxon>Cyanobacteriota</taxon>
        <taxon>Cyanophyceae</taxon>
        <taxon>Nostocales</taxon>
        <taxon>Nostocaceae</taxon>
        <taxon>Anabaena</taxon>
    </lineage>
</organism>
<accession>A0ABR8CRF0</accession>
<dbReference type="InterPro" id="IPR020806">
    <property type="entry name" value="PKS_PP-bd"/>
</dbReference>
<dbReference type="Gene3D" id="3.30.559.10">
    <property type="entry name" value="Chloramphenicol acetyltransferase-like domain"/>
    <property type="match status" value="1"/>
</dbReference>
<dbReference type="InterPro" id="IPR006162">
    <property type="entry name" value="Ppantetheine_attach_site"/>
</dbReference>
<evidence type="ECO:0000256" key="2">
    <source>
        <dbReference type="ARBA" id="ARBA00022450"/>
    </source>
</evidence>
<dbReference type="EMBL" id="JACJRF010000030">
    <property type="protein sequence ID" value="MBD2345772.1"/>
    <property type="molecule type" value="Genomic_DNA"/>
</dbReference>
<keyword evidence="4" id="KW-0812">Transmembrane</keyword>